<dbReference type="Pfam" id="PF01565">
    <property type="entry name" value="FAD_binding_4"/>
    <property type="match status" value="1"/>
</dbReference>
<dbReference type="Gene3D" id="3.90.78.10">
    <property type="entry name" value="UDP-N-acetylenolpyruvoylglucosamine reductase, C-terminal domain"/>
    <property type="match status" value="1"/>
</dbReference>
<evidence type="ECO:0000256" key="5">
    <source>
        <dbReference type="ARBA" id="ARBA00010485"/>
    </source>
</evidence>
<evidence type="ECO:0000256" key="1">
    <source>
        <dbReference type="ARBA" id="ARBA00001974"/>
    </source>
</evidence>
<evidence type="ECO:0000256" key="19">
    <source>
        <dbReference type="ARBA" id="ARBA00048914"/>
    </source>
</evidence>
<proteinExistence type="inferred from homology"/>
<evidence type="ECO:0000256" key="3">
    <source>
        <dbReference type="ARBA" id="ARBA00004496"/>
    </source>
</evidence>
<dbReference type="NCBIfam" id="TIGR00179">
    <property type="entry name" value="murB"/>
    <property type="match status" value="1"/>
</dbReference>
<comment type="subcellular location">
    <subcellularLocation>
        <location evidence="3 20">Cytoplasm</location>
    </subcellularLocation>
</comment>
<dbReference type="HAMAP" id="MF_00037">
    <property type="entry name" value="MurB"/>
    <property type="match status" value="1"/>
</dbReference>
<keyword evidence="12 20" id="KW-0521">NADP</keyword>
<evidence type="ECO:0000256" key="2">
    <source>
        <dbReference type="ARBA" id="ARBA00003921"/>
    </source>
</evidence>
<evidence type="ECO:0000256" key="4">
    <source>
        <dbReference type="ARBA" id="ARBA00004752"/>
    </source>
</evidence>
<dbReference type="Proteomes" id="UP000292544">
    <property type="component" value="Unassembled WGS sequence"/>
</dbReference>
<accession>A0ABY1WKG3</accession>
<evidence type="ECO:0000256" key="13">
    <source>
        <dbReference type="ARBA" id="ARBA00022960"/>
    </source>
</evidence>
<evidence type="ECO:0000256" key="7">
    <source>
        <dbReference type="ARBA" id="ARBA00015188"/>
    </source>
</evidence>
<keyword evidence="16 20" id="KW-0131">Cell cycle</keyword>
<dbReference type="EMBL" id="SHLY01000010">
    <property type="protein sequence ID" value="TAA39791.1"/>
    <property type="molecule type" value="Genomic_DNA"/>
</dbReference>
<keyword evidence="11 20" id="KW-0274">FAD</keyword>
<comment type="caution">
    <text evidence="22">The sequence shown here is derived from an EMBL/GenBank/DDBJ whole genome shotgun (WGS) entry which is preliminary data.</text>
</comment>
<feature type="active site" evidence="20">
    <location>
        <position position="318"/>
    </location>
</feature>
<name>A0ABY1WKG3_9GAMM</name>
<evidence type="ECO:0000313" key="22">
    <source>
        <dbReference type="EMBL" id="TAA39791.1"/>
    </source>
</evidence>
<dbReference type="InterPro" id="IPR016166">
    <property type="entry name" value="FAD-bd_PCMH"/>
</dbReference>
<comment type="catalytic activity">
    <reaction evidence="19 20">
        <text>UDP-N-acetyl-alpha-D-muramate + NADP(+) = UDP-N-acetyl-3-O-(1-carboxyvinyl)-alpha-D-glucosamine + NADPH + H(+)</text>
        <dbReference type="Rhea" id="RHEA:12248"/>
        <dbReference type="ChEBI" id="CHEBI:15378"/>
        <dbReference type="ChEBI" id="CHEBI:57783"/>
        <dbReference type="ChEBI" id="CHEBI:58349"/>
        <dbReference type="ChEBI" id="CHEBI:68483"/>
        <dbReference type="ChEBI" id="CHEBI:70757"/>
        <dbReference type="EC" id="1.3.1.98"/>
    </reaction>
</comment>
<evidence type="ECO:0000256" key="8">
    <source>
        <dbReference type="ARBA" id="ARBA00022490"/>
    </source>
</evidence>
<evidence type="ECO:0000256" key="15">
    <source>
        <dbReference type="ARBA" id="ARBA00023002"/>
    </source>
</evidence>
<dbReference type="GO" id="GO:0008762">
    <property type="term" value="F:UDP-N-acetylmuramate dehydrogenase activity"/>
    <property type="evidence" value="ECO:0007669"/>
    <property type="project" value="UniProtKB-EC"/>
</dbReference>
<reference evidence="23" key="1">
    <citation type="submission" date="2019-02" db="EMBL/GenBank/DDBJ databases">
        <title>Draft genome sequence of Muricauda sp. 176CP4-71.</title>
        <authorList>
            <person name="Park J.-S."/>
        </authorList>
    </citation>
    <scope>NUCLEOTIDE SEQUENCE [LARGE SCALE GENOMIC DNA]</scope>
    <source>
        <strain evidence="23">176GS2-150</strain>
    </source>
</reference>
<protein>
    <recommendedName>
        <fullName evidence="7 20">UDP-N-acetylenolpyruvoylglucosamine reductase</fullName>
        <ecNumber evidence="6 20">1.3.1.98</ecNumber>
    </recommendedName>
    <alternativeName>
        <fullName evidence="18 20">UDP-N-acetylmuramate dehydrogenase</fullName>
    </alternativeName>
</protein>
<dbReference type="Gene3D" id="3.30.43.10">
    <property type="entry name" value="Uridine Diphospho-n-acetylenolpyruvylglucosamine Reductase, domain 2"/>
    <property type="match status" value="1"/>
</dbReference>
<dbReference type="RefSeq" id="WP_130567943.1">
    <property type="nucleotide sequence ID" value="NZ_SHLY01000010.1"/>
</dbReference>
<dbReference type="InterPro" id="IPR036318">
    <property type="entry name" value="FAD-bd_PCMH-like_sf"/>
</dbReference>
<evidence type="ECO:0000256" key="20">
    <source>
        <dbReference type="HAMAP-Rule" id="MF_00037"/>
    </source>
</evidence>
<dbReference type="PANTHER" id="PTHR21071">
    <property type="entry name" value="UDP-N-ACETYLENOLPYRUVOYLGLUCOSAMINE REDUCTASE"/>
    <property type="match status" value="1"/>
</dbReference>
<dbReference type="Pfam" id="PF02873">
    <property type="entry name" value="MurB_C"/>
    <property type="match status" value="1"/>
</dbReference>
<keyword evidence="9 20" id="KW-0132">Cell division</keyword>
<comment type="cofactor">
    <cofactor evidence="1 20">
        <name>FAD</name>
        <dbReference type="ChEBI" id="CHEBI:57692"/>
    </cofactor>
</comment>
<dbReference type="InterPro" id="IPR006094">
    <property type="entry name" value="Oxid_FAD_bind_N"/>
</dbReference>
<gene>
    <name evidence="20" type="primary">murB</name>
    <name evidence="22" type="ORF">EXY25_18525</name>
</gene>
<dbReference type="PANTHER" id="PTHR21071:SF4">
    <property type="entry name" value="UDP-N-ACETYLENOLPYRUVOYLGLUCOSAMINE REDUCTASE"/>
    <property type="match status" value="1"/>
</dbReference>
<dbReference type="InterPro" id="IPR016167">
    <property type="entry name" value="FAD-bd_PCMH_sub1"/>
</dbReference>
<keyword evidence="10 20" id="KW-0285">Flavoprotein</keyword>
<evidence type="ECO:0000256" key="18">
    <source>
        <dbReference type="ARBA" id="ARBA00031026"/>
    </source>
</evidence>
<dbReference type="InterPro" id="IPR036635">
    <property type="entry name" value="MurB_C_sf"/>
</dbReference>
<comment type="pathway">
    <text evidence="4 20">Cell wall biogenesis; peptidoglycan biosynthesis.</text>
</comment>
<comment type="function">
    <text evidence="2 20">Cell wall formation.</text>
</comment>
<keyword evidence="15 20" id="KW-0560">Oxidoreductase</keyword>
<dbReference type="InterPro" id="IPR003170">
    <property type="entry name" value="MurB"/>
</dbReference>
<keyword evidence="14 20" id="KW-0573">Peptidoglycan synthesis</keyword>
<dbReference type="SUPFAM" id="SSF56176">
    <property type="entry name" value="FAD-binding/transporter-associated domain-like"/>
    <property type="match status" value="1"/>
</dbReference>
<keyword evidence="23" id="KW-1185">Reference proteome</keyword>
<evidence type="ECO:0000256" key="6">
    <source>
        <dbReference type="ARBA" id="ARBA00012518"/>
    </source>
</evidence>
<feature type="active site" evidence="20">
    <location>
        <position position="152"/>
    </location>
</feature>
<evidence type="ECO:0000256" key="17">
    <source>
        <dbReference type="ARBA" id="ARBA00023316"/>
    </source>
</evidence>
<dbReference type="PROSITE" id="PS51387">
    <property type="entry name" value="FAD_PCMH"/>
    <property type="match status" value="1"/>
</dbReference>
<dbReference type="Gene3D" id="3.30.465.10">
    <property type="match status" value="1"/>
</dbReference>
<dbReference type="InterPro" id="IPR011601">
    <property type="entry name" value="MurB_C"/>
</dbReference>
<keyword evidence="17 20" id="KW-0961">Cell wall biogenesis/degradation</keyword>
<evidence type="ECO:0000256" key="14">
    <source>
        <dbReference type="ARBA" id="ARBA00022984"/>
    </source>
</evidence>
<keyword evidence="13 20" id="KW-0133">Cell shape</keyword>
<evidence type="ECO:0000256" key="16">
    <source>
        <dbReference type="ARBA" id="ARBA00023306"/>
    </source>
</evidence>
<comment type="similarity">
    <text evidence="5 20">Belongs to the MurB family.</text>
</comment>
<evidence type="ECO:0000256" key="9">
    <source>
        <dbReference type="ARBA" id="ARBA00022618"/>
    </source>
</evidence>
<dbReference type="SUPFAM" id="SSF56194">
    <property type="entry name" value="Uridine diphospho-N-Acetylenolpyruvylglucosamine reductase, MurB, C-terminal domain"/>
    <property type="match status" value="1"/>
</dbReference>
<feature type="domain" description="FAD-binding PCMH-type" evidence="21">
    <location>
        <begin position="4"/>
        <end position="175"/>
    </location>
</feature>
<dbReference type="NCBIfam" id="NF000755">
    <property type="entry name" value="PRK00046.1"/>
    <property type="match status" value="1"/>
</dbReference>
<sequence length="340" mass="37758">MNLQTYHTFAVASQCSHLAVLNSLAMLDKLSESRSPIVIGGGSNIVPFETVRRPILINQLKGVTVTERQDHFEICAAAGENWHDLVMYSVENGMPGLENLALIPGTVGAAPIQNIGAYGVEQSKYCTEVEVYEWKTKARYILTAEQCDFAYRNSIFKQDPDRWLILNVKYRLPKRWQPAIDYTPLKALRELADVNALQVVTKVIETRKAKLPDPEHLGNSGSFFKNPSVSDEQRELLLERYPDIVWFPDQPGFSKLAAGWMIDNLGLKGLKVGGAAVHKLQALVLVNQQGATGADVVRLAGHIRQRVFAAYGLQLEAEVQLVGADGRYSLDEALERVGEQ</sequence>
<evidence type="ECO:0000256" key="11">
    <source>
        <dbReference type="ARBA" id="ARBA00022827"/>
    </source>
</evidence>
<feature type="active site" description="Proton donor" evidence="20">
    <location>
        <position position="222"/>
    </location>
</feature>
<evidence type="ECO:0000256" key="10">
    <source>
        <dbReference type="ARBA" id="ARBA00022630"/>
    </source>
</evidence>
<keyword evidence="8 20" id="KW-0963">Cytoplasm</keyword>
<evidence type="ECO:0000256" key="12">
    <source>
        <dbReference type="ARBA" id="ARBA00022857"/>
    </source>
</evidence>
<dbReference type="InterPro" id="IPR016169">
    <property type="entry name" value="FAD-bd_PCMH_sub2"/>
</dbReference>
<evidence type="ECO:0000313" key="23">
    <source>
        <dbReference type="Proteomes" id="UP000292544"/>
    </source>
</evidence>
<dbReference type="EC" id="1.3.1.98" evidence="6 20"/>
<organism evidence="22 23">
    <name type="scientific">Corallincola spongiicola</name>
    <dbReference type="NCBI Taxonomy" id="2520508"/>
    <lineage>
        <taxon>Bacteria</taxon>
        <taxon>Pseudomonadati</taxon>
        <taxon>Pseudomonadota</taxon>
        <taxon>Gammaproteobacteria</taxon>
        <taxon>Alteromonadales</taxon>
        <taxon>Psychromonadaceae</taxon>
        <taxon>Corallincola</taxon>
    </lineage>
</organism>
<evidence type="ECO:0000259" key="21">
    <source>
        <dbReference type="PROSITE" id="PS51387"/>
    </source>
</evidence>